<dbReference type="Gene3D" id="3.60.15.10">
    <property type="entry name" value="Ribonuclease Z/Hydroxyacylglutathione hydrolase-like"/>
    <property type="match status" value="1"/>
</dbReference>
<dbReference type="PIRSF" id="PIRSF038896">
    <property type="entry name" value="NAPE-PLD"/>
    <property type="match status" value="1"/>
</dbReference>
<dbReference type="InterPro" id="IPR036866">
    <property type="entry name" value="RibonucZ/Hydroxyglut_hydro"/>
</dbReference>
<dbReference type="Pfam" id="PF12706">
    <property type="entry name" value="Lactamase_B_2"/>
    <property type="match status" value="1"/>
</dbReference>
<reference evidence="3" key="1">
    <citation type="submission" date="2016-05" db="EMBL/GenBank/DDBJ databases">
        <title>Comparative genomics of biotechnologically important yeasts.</title>
        <authorList>
            <consortium name="DOE Joint Genome Institute"/>
            <person name="Riley R."/>
            <person name="Haridas S."/>
            <person name="Wolfe K.H."/>
            <person name="Lopes M.R."/>
            <person name="Hittinger C.T."/>
            <person name="Goker M."/>
            <person name="Salamov A."/>
            <person name="Wisecaver J."/>
            <person name="Long T.M."/>
            <person name="Aerts A.L."/>
            <person name="Barry K."/>
            <person name="Choi C."/>
            <person name="Clum A."/>
            <person name="Coughlan A.Y."/>
            <person name="Deshpande S."/>
            <person name="Douglass A.P."/>
            <person name="Hanson S.J."/>
            <person name="Klenk H.-P."/>
            <person name="Labutti K."/>
            <person name="Lapidus A."/>
            <person name="Lindquist E."/>
            <person name="Lipzen A."/>
            <person name="Meier-Kolthoff J.P."/>
            <person name="Ohm R.A."/>
            <person name="Otillar R.P."/>
            <person name="Pangilinan J."/>
            <person name="Peng Y."/>
            <person name="Rokas A."/>
            <person name="Rosa C.A."/>
            <person name="Scheuner C."/>
            <person name="Sibirny A.A."/>
            <person name="Slot J.C."/>
            <person name="Stielow J.B."/>
            <person name="Sun H."/>
            <person name="Kurtzman C.P."/>
            <person name="Blackwell M."/>
            <person name="Grigoriev I.V."/>
            <person name="Jeffries T.W."/>
        </authorList>
    </citation>
    <scope>NUCLEOTIDE SEQUENCE [LARGE SCALE GENOMIC DNA]</scope>
    <source>
        <strain evidence="3">NRRL Y-1933</strain>
    </source>
</reference>
<dbReference type="EMBL" id="KV454540">
    <property type="protein sequence ID" value="ODV68287.1"/>
    <property type="molecule type" value="Genomic_DNA"/>
</dbReference>
<evidence type="ECO:0000313" key="2">
    <source>
        <dbReference type="EMBL" id="ODV68287.1"/>
    </source>
</evidence>
<dbReference type="GO" id="GO:0070292">
    <property type="term" value="P:N-acylphosphatidylethanolamine metabolic process"/>
    <property type="evidence" value="ECO:0007669"/>
    <property type="project" value="EnsemblFungi"/>
</dbReference>
<dbReference type="GO" id="GO:0005743">
    <property type="term" value="C:mitochondrial inner membrane"/>
    <property type="evidence" value="ECO:0007669"/>
    <property type="project" value="EnsemblFungi"/>
</dbReference>
<dbReference type="PANTHER" id="PTHR15032:SF4">
    <property type="entry name" value="N-ACYL-PHOSPHATIDYLETHANOLAMINE-HYDROLYZING PHOSPHOLIPASE D"/>
    <property type="match status" value="1"/>
</dbReference>
<dbReference type="OrthoDB" id="332863at2759"/>
<dbReference type="GO" id="GO:0070290">
    <property type="term" value="F:N-acylphosphatidylethanolamine-specific phospholipase D activity"/>
    <property type="evidence" value="ECO:0007669"/>
    <property type="project" value="InterPro"/>
</dbReference>
<dbReference type="InterPro" id="IPR024884">
    <property type="entry name" value="NAPE-PLD"/>
</dbReference>
<dbReference type="Proteomes" id="UP000095085">
    <property type="component" value="Unassembled WGS sequence"/>
</dbReference>
<dbReference type="InterPro" id="IPR001279">
    <property type="entry name" value="Metallo-B-lactamas"/>
</dbReference>
<organism evidence="2 3">
    <name type="scientific">Hyphopichia burtonii NRRL Y-1933</name>
    <dbReference type="NCBI Taxonomy" id="984485"/>
    <lineage>
        <taxon>Eukaryota</taxon>
        <taxon>Fungi</taxon>
        <taxon>Dikarya</taxon>
        <taxon>Ascomycota</taxon>
        <taxon>Saccharomycotina</taxon>
        <taxon>Pichiomycetes</taxon>
        <taxon>Debaryomycetaceae</taxon>
        <taxon>Hyphopichia</taxon>
    </lineage>
</organism>
<dbReference type="SUPFAM" id="SSF56281">
    <property type="entry name" value="Metallo-hydrolase/oxidoreductase"/>
    <property type="match status" value="1"/>
</dbReference>
<dbReference type="RefSeq" id="XP_020077354.1">
    <property type="nucleotide sequence ID" value="XM_020219014.1"/>
</dbReference>
<name>A0A1E4RLZ5_9ASCO</name>
<dbReference type="AlphaFoldDB" id="A0A1E4RLZ5"/>
<dbReference type="PANTHER" id="PTHR15032">
    <property type="entry name" value="N-ACYL-PHOSPHATIDYLETHANOLAMINE-HYDROLYZING PHOSPHOLIPASE D"/>
    <property type="match status" value="1"/>
</dbReference>
<accession>A0A1E4RLZ5</accession>
<dbReference type="GO" id="GO:0070291">
    <property type="term" value="P:N-acylethanolamine metabolic process"/>
    <property type="evidence" value="ECO:0007669"/>
    <property type="project" value="EnsemblFungi"/>
</dbReference>
<dbReference type="GeneID" id="30993564"/>
<dbReference type="GO" id="GO:0008270">
    <property type="term" value="F:zinc ion binding"/>
    <property type="evidence" value="ECO:0007669"/>
    <property type="project" value="InterPro"/>
</dbReference>
<dbReference type="STRING" id="984485.A0A1E4RLZ5"/>
<feature type="domain" description="Metallo-beta-lactamase" evidence="1">
    <location>
        <begin position="190"/>
        <end position="404"/>
    </location>
</feature>
<protein>
    <submittedName>
        <fullName evidence="2">Putative N-acyl-phosphatidylethanolamine-hydrolyzing phospholipase D</fullName>
    </submittedName>
</protein>
<gene>
    <name evidence="2" type="ORF">HYPBUDRAFT_11399</name>
</gene>
<sequence length="457" mass="52703">MIQFTTLSIKSKVGLGILLSYTSFEVYMQLRTRYLVYSRQQKFSKLMKDISEDDDEAIKKYKSATISGMFINPFEEYRPQTGFEFLFVRLMEAVESIYGNKIELHDKYPSPSGEFKEVGDLLKSHKPNLEIMKENAVIFQECLSKNNFKKLFSSSGWFNSLTSNIPAVNNQMLFTWLGQSCSLIQISGINFLTDPIISDHLISQHFGPRRLIKSPLSLEDINHATNNKLNFVMVSHDHPDHLEMDFAKKIGNSATWIVPLGMKKKLARKGIFNIIEMDWWDTVPLNQFITLQNPESKLPDKYEVVCLPTMHWSGRYILDSNQSLWASFIIKRNGKSILYHAGDTGYCEELFNLIGKKHGPVKLSLLPIGQYCPSWHQKPRHISPEESIKIVNNLSSKFMMGVHWGTFKLSSEPILEPKNLLLDLTSKLNKSNFYKVPEFGLTYLYDLDKDTEIQFHQ</sequence>
<evidence type="ECO:0000313" key="3">
    <source>
        <dbReference type="Proteomes" id="UP000095085"/>
    </source>
</evidence>
<evidence type="ECO:0000259" key="1">
    <source>
        <dbReference type="Pfam" id="PF12706"/>
    </source>
</evidence>
<keyword evidence="3" id="KW-1185">Reference proteome</keyword>
<proteinExistence type="predicted"/>